<keyword evidence="2" id="KW-1133">Transmembrane helix</keyword>
<dbReference type="EMBL" id="JBBPBN010000001">
    <property type="protein sequence ID" value="KAK9047047.1"/>
    <property type="molecule type" value="Genomic_DNA"/>
</dbReference>
<feature type="compositionally biased region" description="Polar residues" evidence="1">
    <location>
        <begin position="1576"/>
        <end position="1599"/>
    </location>
</feature>
<dbReference type="PANTHER" id="PTHR15678:SF6">
    <property type="entry name" value="BRIDGE-LIKE LIPID TRANSFER PROTEIN FAMILY MEMBER 2"/>
    <property type="match status" value="1"/>
</dbReference>
<proteinExistence type="predicted"/>
<dbReference type="InterPro" id="IPR045167">
    <property type="entry name" value="Hobbit"/>
</dbReference>
<reference evidence="4 5" key="1">
    <citation type="journal article" date="2024" name="G3 (Bethesda)">
        <title>Genome assembly of Hibiscus sabdariffa L. provides insights into metabolisms of medicinal natural products.</title>
        <authorList>
            <person name="Kim T."/>
        </authorList>
    </citation>
    <scope>NUCLEOTIDE SEQUENCE [LARGE SCALE GENOMIC DNA]</scope>
    <source>
        <strain evidence="4">TK-2024</strain>
        <tissue evidence="4">Old leaves</tissue>
    </source>
</reference>
<keyword evidence="5" id="KW-1185">Reference proteome</keyword>
<dbReference type="Pfam" id="PF10344">
    <property type="entry name" value="Hobbit"/>
    <property type="match status" value="1"/>
</dbReference>
<evidence type="ECO:0000259" key="3">
    <source>
        <dbReference type="SMART" id="SM01214"/>
    </source>
</evidence>
<gene>
    <name evidence="4" type="ORF">V6N11_052911</name>
</gene>
<evidence type="ECO:0000256" key="2">
    <source>
        <dbReference type="SAM" id="Phobius"/>
    </source>
</evidence>
<feature type="region of interest" description="Disordered" evidence="1">
    <location>
        <begin position="106"/>
        <end position="127"/>
    </location>
</feature>
<dbReference type="SMART" id="SM01214">
    <property type="entry name" value="Fmp27_GFWDK"/>
    <property type="match status" value="1"/>
</dbReference>
<feature type="domain" description="FMP27/BLTP2/Hobbit GFWDK motif-containing RBG unit" evidence="3">
    <location>
        <begin position="1144"/>
        <end position="1291"/>
    </location>
</feature>
<feature type="transmembrane region" description="Helical" evidence="2">
    <location>
        <begin position="7"/>
        <end position="32"/>
    </location>
</feature>
<dbReference type="PANTHER" id="PTHR15678">
    <property type="entry name" value="ANTIGEN MLAA-22-RELATED"/>
    <property type="match status" value="1"/>
</dbReference>
<accession>A0ABR2UC37</accession>
<dbReference type="Proteomes" id="UP001396334">
    <property type="component" value="Unassembled WGS sequence"/>
</dbReference>
<comment type="caution">
    <text evidence="4">The sequence shown here is derived from an EMBL/GenBank/DDBJ whole genome shotgun (WGS) entry which is preliminary data.</text>
</comment>
<feature type="region of interest" description="Disordered" evidence="1">
    <location>
        <begin position="1727"/>
        <end position="1792"/>
    </location>
</feature>
<evidence type="ECO:0000313" key="5">
    <source>
        <dbReference type="Proteomes" id="UP001396334"/>
    </source>
</evidence>
<keyword evidence="2" id="KW-0472">Membrane</keyword>
<feature type="compositionally biased region" description="Polar residues" evidence="1">
    <location>
        <begin position="1744"/>
        <end position="1781"/>
    </location>
</feature>
<name>A0ABR2UC37_9ROSI</name>
<dbReference type="InterPro" id="IPR019441">
    <property type="entry name" value="FMP27/BLTP2/Hobbit_GFWDK_RBG"/>
</dbReference>
<organism evidence="4 5">
    <name type="scientific">Hibiscus sabdariffa</name>
    <name type="common">roselle</name>
    <dbReference type="NCBI Taxonomy" id="183260"/>
    <lineage>
        <taxon>Eukaryota</taxon>
        <taxon>Viridiplantae</taxon>
        <taxon>Streptophyta</taxon>
        <taxon>Embryophyta</taxon>
        <taxon>Tracheophyta</taxon>
        <taxon>Spermatophyta</taxon>
        <taxon>Magnoliopsida</taxon>
        <taxon>eudicotyledons</taxon>
        <taxon>Gunneridae</taxon>
        <taxon>Pentapetalae</taxon>
        <taxon>rosids</taxon>
        <taxon>malvids</taxon>
        <taxon>Malvales</taxon>
        <taxon>Malvaceae</taxon>
        <taxon>Malvoideae</taxon>
        <taxon>Hibiscus</taxon>
    </lineage>
</organism>
<protein>
    <recommendedName>
        <fullName evidence="3">FMP27/BLTP2/Hobbit GFWDK motif-containing RBG unit domain-containing protein</fullName>
    </recommendedName>
</protein>
<keyword evidence="2" id="KW-0812">Transmembrane</keyword>
<feature type="region of interest" description="Disordered" evidence="1">
    <location>
        <begin position="249"/>
        <end position="272"/>
    </location>
</feature>
<evidence type="ECO:0000313" key="4">
    <source>
        <dbReference type="EMBL" id="KAK9047047.1"/>
    </source>
</evidence>
<feature type="compositionally biased region" description="Basic residues" evidence="1">
    <location>
        <begin position="109"/>
        <end position="119"/>
    </location>
</feature>
<feature type="region of interest" description="Disordered" evidence="1">
    <location>
        <begin position="1576"/>
        <end position="1601"/>
    </location>
</feature>
<sequence>MGAIRFLFGLLLIPVLSWVAFISALRLLFWILGKTVRVSIGFQIGGWNCLRDIEVKLKKGALESISVGEIKLSLCQSSVKLGTGIVSRNLKLQMLISKPEIVLRPSSKSSKKAKSHKSSSSKSSSGKGKVMVVGNIARFLSVSITDFALKTPKAAVGVKGIKLDIIKDGGSKPNLFVMLHISPISVQVVQLLSGSMEKPSAPSSCEEFSLSCEFGHDGEAGLIVRNVDINFGEIIVNLNEELLSKNKKLPDESSQSDKVKESTADSSTTKKPDKKQAAILSLTKHTSIFPEKICFNLPKLDVKFVHGEHDIVVENNIKCIQLKTIKTKSTEVGESTRVDVQLEFSEIQLLRESGSSVLEIMKLGIFSFVNIPVQTVSPVRAEIDVKLGGIWCNVILSTLKKLLRLKPSGTGAKKKAVVLQEEASIIEKPQSTESKAVMWKCSLSVPEITIVLYSISDLPLYQGCFKSSYVLANDISSTGPTVHTELGELNLHVTDENQECLKESISSVESNSGSLLHVAKVSLDWGKKDMESSENASARCKLILSTDVTGMGIYFTYKHLESLIVTAMSVQALFKNPSASKKVTKIQTLRSSKPSGKGTQLLKLNLKQCSISFSGDTCLGNTVVADPKRVNYGSQGGQVVISVSADGTPRTATVMSTVSDECKNLKYSLLLDIFNFSLCVNKEKQSTQVELERVRSIYQDHLEEDKPDKKVALFDMQNAKFVRRSVGHKDIAVCSLFSATDISVTWEPDMHLSFVDLGLKLKALVQSQKVKGHGNEQADNVSSESDAEQKKEVIGVESGHVDKTKKKESIFAVDVEMLSIYAEAGDGVDAFVQVQSIFSENACIGVLLEGLLLSFNGAQVLKSGRMQISRIPNVSSSSDATVPVVTMWDVVIQALDVYICLPFRLELRAIDDAVEEMARALKIITNAKTQLILPMKKDSPYPKPKKPSSTKFGCVKLFLHKLTVEIEEEPIQGWLDERYHLMKNEASELGVRLKFFNDYILANQSPKTAETNDSSCERKIRYNGVEIDMQNPSAIQKMQEEIYRQSFQSYYLACQKLKPAEGSGSWREGFQAGFKPSTARISLFSISGADLDVTVTLIDGGTDGMIEVVKQLDPVCRETEIPFSRVYGCNLLLNAGSLAVQIRDYTFPLFSAISGRCQGCLVMAQQATAFQPQISHDVFIGRWRKVRMLRSAAGTTPPMKTFTDLRLHFKSSEVSFGVGYETVLADVSYAFTVALRRANLSKKGPGPLVQPKTEKSLPWWDDMRNYIHGNNTLFISETKWFIQASADPYEELDKLQIVSGPMEIQQSDGRINVCAEDFKVFLSSLESLINSRCLKIPTIVSSPFLDVPVFSIEVLMDWDSESGYPMNHYLFALPVEGKAREKVFDPFRSTALSLRFEVSLKPPIPPLDKQTPSASRSDSTVLDGTVNEAHCKAENVSIASPTMSFNVHDLAWLAKFGKLMALPPNKIRLFARFPRFGVPRIPRSGNLALDRVMTEIMFRLDITPTCIKYKTFSEDNPAKGLTFTTTKFKVEVCSSRGKQKFTFDCNREPLDLVYLGIDLHLLKVFLNKEDSTSVTKVGQTSQSASMEQVPSEKSNSMSGCTERHPDEGFFLSSDYFTIRKQAPKADPEILLAWQEAGRKNLGMTYVRCKTEKVRERDEHVESDTSDDDGYCVVIADNCQRIFLYGLKILLNIENRDAVRSFGAGLAKALEQKPCASRQYAQRKLLEEKQKLSEPEMPQEDALKSPSTNNFVPSSSQHMETSGSDSSVPQAAGMENSSTASVERQKKVDDSEEEGTVHFMVNIIEPQFNLHSEEANGRFLLAAASGRALARSFHSVLCVGSEVIEQALGTETVHIPEGGHEMTLKRMEFSVMLEHVQAHVAPTDVDLGAGIQWLPKIRRNSHKVKRTGALLERVFMPCDMYLRFTRHKSGTPELKVIDIYKVKPLKDLSFNSQSITMSMTSHQFQIMLDVLTNLLFARAPKPRKSCFTCPGEDDEDEGEEADAVVPSGVEEVELAKITLEQKEWEHKFILNDIKKLSFHCDTSGDNLEKEVDWWMVNGGKSSLVQGLKKELVTAKKLRKEALADLRVTMQKAAQQQLMEKENKTPSCAMRVSVHITEVVWSMLMDGKPFAEVEINDMIYDYDRDYKDLGVALFTTKSIIIRNCLPNAMSDTLLAAWNPPTEWGKKVLLRVDAKQGAPRDGNSVLELLQVDVYPLKIHLTESMYRMVSGYLFPSEDQISQKRKEVWKVSTIASARKAKKSVDVTATFSQASKESEASDRSIVLTQKLNDLLKPSGSIEALYLYK</sequence>
<evidence type="ECO:0000256" key="1">
    <source>
        <dbReference type="SAM" id="MobiDB-lite"/>
    </source>
</evidence>